<proteinExistence type="predicted"/>
<keyword evidence="2" id="KW-0436">Ligase</keyword>
<name>A7I3S4_CAMHC</name>
<dbReference type="Gene3D" id="1.10.20.60">
    <property type="entry name" value="Glu-tRNAGln amidotransferase C subunit, N-terminal domain"/>
    <property type="match status" value="1"/>
</dbReference>
<dbReference type="EMBL" id="CP000776">
    <property type="protein sequence ID" value="ABS51225.1"/>
    <property type="molecule type" value="Genomic_DNA"/>
</dbReference>
<dbReference type="Pfam" id="PF02686">
    <property type="entry name" value="GatC"/>
    <property type="match status" value="1"/>
</dbReference>
<dbReference type="NCBIfam" id="TIGR00135">
    <property type="entry name" value="gatC"/>
    <property type="match status" value="1"/>
</dbReference>
<dbReference type="KEGG" id="cha:CHAB381_1642"/>
<dbReference type="SUPFAM" id="SSF141000">
    <property type="entry name" value="Glu-tRNAGln amidotransferase C subunit"/>
    <property type="match status" value="1"/>
</dbReference>
<accession>A7I3S4</accession>
<dbReference type="AlphaFoldDB" id="A7I3S4"/>
<evidence type="ECO:0000313" key="2">
    <source>
        <dbReference type="EMBL" id="ABS51225.1"/>
    </source>
</evidence>
<reference evidence="3" key="1">
    <citation type="submission" date="2007-07" db="EMBL/GenBank/DDBJ databases">
        <title>Complete genome sequence of Campylobacter hominis ATCC BAA-381, a commensal isolated from the human gastrointestinal tract.</title>
        <authorList>
            <person name="Fouts D.E."/>
            <person name="Mongodin E.F."/>
            <person name="Puiu D."/>
            <person name="Sebastian Y."/>
            <person name="Miller W.G."/>
            <person name="Mandrell R.E."/>
            <person name="Nelson K.E."/>
        </authorList>
    </citation>
    <scope>NUCLEOTIDE SEQUENCE [LARGE SCALE GENOMIC DNA]</scope>
    <source>
        <strain evidence="3">ATCC BAA-381 / LMG 19568 / NCTC 13146 / CH001A</strain>
    </source>
</reference>
<dbReference type="InterPro" id="IPR036113">
    <property type="entry name" value="Asp/Glu-ADT_sf_sub_c"/>
</dbReference>
<dbReference type="GO" id="GO:0016740">
    <property type="term" value="F:transferase activity"/>
    <property type="evidence" value="ECO:0007669"/>
    <property type="project" value="UniProtKB-KW"/>
</dbReference>
<gene>
    <name evidence="2" type="primary">gatC</name>
    <name evidence="2" type="ordered locus">CHAB381_1642</name>
</gene>
<evidence type="ECO:0000256" key="1">
    <source>
        <dbReference type="ARBA" id="ARBA00014426"/>
    </source>
</evidence>
<dbReference type="OrthoDB" id="9813938at2"/>
<protein>
    <recommendedName>
        <fullName evidence="1">Glutamyl-tRNA(Gln) amidotransferase subunit C</fullName>
    </recommendedName>
</protein>
<dbReference type="STRING" id="360107.CHAB381_1642"/>
<dbReference type="RefSeq" id="WP_012109471.1">
    <property type="nucleotide sequence ID" value="NC_009714.1"/>
</dbReference>
<keyword evidence="3" id="KW-1185">Reference proteome</keyword>
<evidence type="ECO:0000313" key="3">
    <source>
        <dbReference type="Proteomes" id="UP000002407"/>
    </source>
</evidence>
<dbReference type="InterPro" id="IPR003837">
    <property type="entry name" value="GatC"/>
</dbReference>
<keyword evidence="2" id="KW-0808">Transferase</keyword>
<organism evidence="2 3">
    <name type="scientific">Campylobacter hominis (strain ATCC BAA-381 / DSM 21671 / CCUG 45161 / LMG 19568 / NCTC 13146 / CH001A)</name>
    <dbReference type="NCBI Taxonomy" id="360107"/>
    <lineage>
        <taxon>Bacteria</taxon>
        <taxon>Pseudomonadati</taxon>
        <taxon>Campylobacterota</taxon>
        <taxon>Epsilonproteobacteria</taxon>
        <taxon>Campylobacterales</taxon>
        <taxon>Campylobacteraceae</taxon>
        <taxon>Campylobacter</taxon>
    </lineage>
</organism>
<dbReference type="Proteomes" id="UP000002407">
    <property type="component" value="Chromosome"/>
</dbReference>
<dbReference type="HOGENOM" id="CLU_105899_2_1_7"/>
<dbReference type="eggNOG" id="COG0721">
    <property type="taxonomic scope" value="Bacteria"/>
</dbReference>
<sequence>MIIDENLLAKLEKLTAFKVPDEKRDEIKAQLNEIVNFVEVLNELDLDKTNAAITTLKGGTPFREDKPDNNNDEIMNIILKNAPDIDGSYFVVPKIID</sequence>
<dbReference type="GO" id="GO:0016874">
    <property type="term" value="F:ligase activity"/>
    <property type="evidence" value="ECO:0007669"/>
    <property type="project" value="UniProtKB-KW"/>
</dbReference>
<dbReference type="GO" id="GO:0006450">
    <property type="term" value="P:regulation of translational fidelity"/>
    <property type="evidence" value="ECO:0007669"/>
    <property type="project" value="InterPro"/>
</dbReference>